<feature type="chain" id="PRO_5045150376" evidence="1">
    <location>
        <begin position="22"/>
        <end position="359"/>
    </location>
</feature>
<gene>
    <name evidence="2" type="ORF">JBF11_06605</name>
</gene>
<name>A0ABY5XZ98_9BACT</name>
<dbReference type="Gene3D" id="3.40.190.10">
    <property type="entry name" value="Periplasmic binding protein-like II"/>
    <property type="match status" value="1"/>
</dbReference>
<protein>
    <submittedName>
        <fullName evidence="2">ABC transporter substrate-binding protein</fullName>
    </submittedName>
</protein>
<proteinExistence type="predicted"/>
<dbReference type="EMBL" id="CP065938">
    <property type="protein sequence ID" value="UWX05141.1"/>
    <property type="molecule type" value="Genomic_DNA"/>
</dbReference>
<reference evidence="2" key="1">
    <citation type="submission" date="2020-12" db="EMBL/GenBank/DDBJ databases">
        <title>Taurinivorans muris gen. nov., sp. nov., fundamental and realized metabolic niche of a ubiquitous sulfidogenic bacterium in the murine intestine.</title>
        <authorList>
            <person name="Ye H."/>
            <person name="Hanson B.T."/>
            <person name="Loy A."/>
        </authorList>
    </citation>
    <scope>NUCLEOTIDE SEQUENCE</scope>
    <source>
        <strain evidence="2">LT0009</strain>
    </source>
</reference>
<organism evidence="2 3">
    <name type="scientific">Taurinivorans muris</name>
    <dbReference type="NCBI Taxonomy" id="2787751"/>
    <lineage>
        <taxon>Bacteria</taxon>
        <taxon>Pseudomonadati</taxon>
        <taxon>Thermodesulfobacteriota</taxon>
        <taxon>Desulfovibrionia</taxon>
        <taxon>Desulfovibrionales</taxon>
        <taxon>Desulfovibrionaceae</taxon>
        <taxon>Taurinivorans</taxon>
    </lineage>
</organism>
<dbReference type="SUPFAM" id="SSF53850">
    <property type="entry name" value="Periplasmic binding protein-like II"/>
    <property type="match status" value="1"/>
</dbReference>
<dbReference type="Pfam" id="PF13379">
    <property type="entry name" value="NMT1_2"/>
    <property type="match status" value="1"/>
</dbReference>
<accession>A0ABY5XZ98</accession>
<evidence type="ECO:0000256" key="1">
    <source>
        <dbReference type="SAM" id="SignalP"/>
    </source>
</evidence>
<dbReference type="RefSeq" id="WP_334314707.1">
    <property type="nucleotide sequence ID" value="NZ_CP065938.1"/>
</dbReference>
<dbReference type="PANTHER" id="PTHR30024">
    <property type="entry name" value="ALIPHATIC SULFONATES-BINDING PROTEIN-RELATED"/>
    <property type="match status" value="1"/>
</dbReference>
<keyword evidence="1" id="KW-0732">Signal</keyword>
<feature type="signal peptide" evidence="1">
    <location>
        <begin position="1"/>
        <end position="21"/>
    </location>
</feature>
<evidence type="ECO:0000313" key="3">
    <source>
        <dbReference type="Proteomes" id="UP001058120"/>
    </source>
</evidence>
<keyword evidence="3" id="KW-1185">Reference proteome</keyword>
<sequence length="359" mass="40582">MKFIDKISTAILGIMFFSAPAAGYAAVYADEAEITTAWQSEHEAFIPWYAKKMQWDKELGINLKLLHFQSGDEIAKSLQSTDWAVAGIGMKPALTSVHAHKMLLIGIANNESEANAVYVHKDSPIVSVKGQLAEYPGLCGSKELIANKTVLYTKNTSAELLLDVWLDRFDLTKSDLKLKSFDPRAASGAFKAGMGDIFATWSPYTLVSEKNGFVQIANGKTCGIEQYVFLVANSDYASRHPEQIEKVMQLYFRGIERILHADKQEIAKEYIQFYKEWIGQELDMETALRDLELHRIYPLAEQIGMFRQNDANQSTVKNFLLEMIDFYNRQGAVKSDDLPRLQRLDNVSDTFLKAVRQLQ</sequence>
<dbReference type="Proteomes" id="UP001058120">
    <property type="component" value="Chromosome"/>
</dbReference>
<evidence type="ECO:0000313" key="2">
    <source>
        <dbReference type="EMBL" id="UWX05141.1"/>
    </source>
</evidence>